<dbReference type="EMBL" id="CGCB01000026">
    <property type="protein sequence ID" value="CFR08859.1"/>
    <property type="molecule type" value="Genomic_DNA"/>
</dbReference>
<reference evidence="1 2" key="1">
    <citation type="submission" date="2015-03" db="EMBL/GenBank/DDBJ databases">
        <authorList>
            <consortium name="Pathogen Informatics"/>
            <person name="Murphy D."/>
        </authorList>
    </citation>
    <scope>NUCLEOTIDE SEQUENCE [LARGE SCALE GENOMIC DNA]</scope>
    <source>
        <strain evidence="1 2">3400/83</strain>
    </source>
</reference>
<evidence type="ECO:0000313" key="1">
    <source>
        <dbReference type="EMBL" id="CFR08859.1"/>
    </source>
</evidence>
<dbReference type="AlphaFoldDB" id="A0AAI8ZT91"/>
<name>A0AAI8ZT91_YERFR</name>
<sequence>MHKGIDMSVAKIIFITSVLGASIGSSVAATTLTASLIECNPQFFQALYQHRAELKKVVRVEDDKKANAWVPVKDKDGRIAYFTQTIRDGDFTLSGYYEQSNDLGELGKYYFWGLLINEPVEKVIALTPELKWQKNSDTYITHAQIKINPSQPWQPNPTAVDGIAPAKDSAEKIVMLDSKKGKSLLSCSIQGNISRALLLQERPDIAAGNE</sequence>
<protein>
    <submittedName>
        <fullName evidence="1">Uncharacterized protein</fullName>
    </submittedName>
</protein>
<gene>
    <name evidence="1" type="ORF">ERS008524_03302</name>
</gene>
<evidence type="ECO:0000313" key="2">
    <source>
        <dbReference type="Proteomes" id="UP000046784"/>
    </source>
</evidence>
<proteinExistence type="predicted"/>
<comment type="caution">
    <text evidence="1">The sequence shown here is derived from an EMBL/GenBank/DDBJ whole genome shotgun (WGS) entry which is preliminary data.</text>
</comment>
<organism evidence="1 2">
    <name type="scientific">Yersinia frederiksenii</name>
    <dbReference type="NCBI Taxonomy" id="29484"/>
    <lineage>
        <taxon>Bacteria</taxon>
        <taxon>Pseudomonadati</taxon>
        <taxon>Pseudomonadota</taxon>
        <taxon>Gammaproteobacteria</taxon>
        <taxon>Enterobacterales</taxon>
        <taxon>Yersiniaceae</taxon>
        <taxon>Yersinia</taxon>
    </lineage>
</organism>
<accession>A0AAI8ZT91</accession>
<dbReference type="Proteomes" id="UP000046784">
    <property type="component" value="Unassembled WGS sequence"/>
</dbReference>